<dbReference type="Gene3D" id="1.25.40.10">
    <property type="entry name" value="Tetratricopeptide repeat domain"/>
    <property type="match status" value="1"/>
</dbReference>
<dbReference type="AlphaFoldDB" id="X1ILQ8"/>
<protein>
    <recommendedName>
        <fullName evidence="2">Tetratricopeptide repeat protein</fullName>
    </recommendedName>
</protein>
<comment type="caution">
    <text evidence="1">The sequence shown here is derived from an EMBL/GenBank/DDBJ whole genome shotgun (WGS) entry which is preliminary data.</text>
</comment>
<feature type="non-terminal residue" evidence="1">
    <location>
        <position position="1"/>
    </location>
</feature>
<evidence type="ECO:0008006" key="2">
    <source>
        <dbReference type="Google" id="ProtNLM"/>
    </source>
</evidence>
<proteinExistence type="predicted"/>
<organism evidence="1">
    <name type="scientific">marine sediment metagenome</name>
    <dbReference type="NCBI Taxonomy" id="412755"/>
    <lineage>
        <taxon>unclassified sequences</taxon>
        <taxon>metagenomes</taxon>
        <taxon>ecological metagenomes</taxon>
    </lineage>
</organism>
<dbReference type="InterPro" id="IPR011990">
    <property type="entry name" value="TPR-like_helical_dom_sf"/>
</dbReference>
<dbReference type="EMBL" id="BARU01044914">
    <property type="protein sequence ID" value="GAH82652.1"/>
    <property type="molecule type" value="Genomic_DNA"/>
</dbReference>
<feature type="non-terminal residue" evidence="1">
    <location>
        <position position="161"/>
    </location>
</feature>
<gene>
    <name evidence="1" type="ORF">S03H2_68341</name>
</gene>
<dbReference type="SUPFAM" id="SSF48452">
    <property type="entry name" value="TPR-like"/>
    <property type="match status" value="1"/>
</dbReference>
<evidence type="ECO:0000313" key="1">
    <source>
        <dbReference type="EMBL" id="GAH82652.1"/>
    </source>
</evidence>
<reference evidence="1" key="1">
    <citation type="journal article" date="2014" name="Front. Microbiol.">
        <title>High frequency of phylogenetically diverse reductive dehalogenase-homologous genes in deep subseafloor sedimentary metagenomes.</title>
        <authorList>
            <person name="Kawai M."/>
            <person name="Futagami T."/>
            <person name="Toyoda A."/>
            <person name="Takaki Y."/>
            <person name="Nishi S."/>
            <person name="Hori S."/>
            <person name="Arai W."/>
            <person name="Tsubouchi T."/>
            <person name="Morono Y."/>
            <person name="Uchiyama I."/>
            <person name="Ito T."/>
            <person name="Fujiyama A."/>
            <person name="Inagaki F."/>
            <person name="Takami H."/>
        </authorList>
    </citation>
    <scope>NUCLEOTIDE SEQUENCE</scope>
    <source>
        <strain evidence="1">Expedition CK06-06</strain>
    </source>
</reference>
<accession>X1ILQ8</accession>
<name>X1ILQ8_9ZZZZ</name>
<sequence>DFHQASPSIGYIYAFKENYAEAMRWADKFISMAPSPGIKSEGFLIKGFYHYWLGSFEQSLEDLRRAKDLAEAVGNEVLKSYAEWMKAWIYYDRGELQLSRRHFKDFFDLAIENYPEYTPLITAAHKFRSGLVDLKEGHIDSAKTKLEKMKSLLPNVNPGEK</sequence>